<organism evidence="2 3">
    <name type="scientific">Pristionchus pacificus</name>
    <name type="common">Parasitic nematode worm</name>
    <dbReference type="NCBI Taxonomy" id="54126"/>
    <lineage>
        <taxon>Eukaryota</taxon>
        <taxon>Metazoa</taxon>
        <taxon>Ecdysozoa</taxon>
        <taxon>Nematoda</taxon>
        <taxon>Chromadorea</taxon>
        <taxon>Rhabditida</taxon>
        <taxon>Rhabditina</taxon>
        <taxon>Diplogasteromorpha</taxon>
        <taxon>Diplogasteroidea</taxon>
        <taxon>Neodiplogasteridae</taxon>
        <taxon>Pristionchus</taxon>
    </lineage>
</organism>
<evidence type="ECO:0000313" key="2">
    <source>
        <dbReference type="EnsemblMetazoa" id="PPA42893.1"/>
    </source>
</evidence>
<proteinExistence type="predicted"/>
<accession>A0A8R1UX77</accession>
<keyword evidence="1" id="KW-0732">Signal</keyword>
<dbReference type="EnsemblMetazoa" id="PPA42893.1">
    <property type="protein sequence ID" value="PPA42893.1"/>
    <property type="gene ID" value="WBGene00281262"/>
</dbReference>
<feature type="chain" id="PRO_5035898885" evidence="1">
    <location>
        <begin position="18"/>
        <end position="149"/>
    </location>
</feature>
<dbReference type="Proteomes" id="UP000005239">
    <property type="component" value="Unassembled WGS sequence"/>
</dbReference>
<evidence type="ECO:0000256" key="1">
    <source>
        <dbReference type="SAM" id="SignalP"/>
    </source>
</evidence>
<reference evidence="3" key="1">
    <citation type="journal article" date="2008" name="Nat. Genet.">
        <title>The Pristionchus pacificus genome provides a unique perspective on nematode lifestyle and parasitism.</title>
        <authorList>
            <person name="Dieterich C."/>
            <person name="Clifton S.W."/>
            <person name="Schuster L.N."/>
            <person name="Chinwalla A."/>
            <person name="Delehaunty K."/>
            <person name="Dinkelacker I."/>
            <person name="Fulton L."/>
            <person name="Fulton R."/>
            <person name="Godfrey J."/>
            <person name="Minx P."/>
            <person name="Mitreva M."/>
            <person name="Roeseler W."/>
            <person name="Tian H."/>
            <person name="Witte H."/>
            <person name="Yang S.P."/>
            <person name="Wilson R.K."/>
            <person name="Sommer R.J."/>
        </authorList>
    </citation>
    <scope>NUCLEOTIDE SEQUENCE [LARGE SCALE GENOMIC DNA]</scope>
    <source>
        <strain evidence="3">PS312</strain>
    </source>
</reference>
<protein>
    <submittedName>
        <fullName evidence="2">Uncharacterized protein</fullName>
    </submittedName>
</protein>
<sequence length="149" mass="16174">MISLLLGVTFLFGVSQACLPMKPSSGPGLPVPACQKCAEGSFYKKDYKCTLKYDDLQPGQTCIITPASQAFYAASGCTVAIPTCPAGSSYYVNSILFDNQPDPKHIFSEEIFKALTPVISCGTDSKWKISILGENEQRHLAEFACYNKV</sequence>
<keyword evidence="3" id="KW-1185">Reference proteome</keyword>
<dbReference type="AlphaFoldDB" id="A0A8R1UX77"/>
<name>A0A8R1UX77_PRIPA</name>
<evidence type="ECO:0000313" key="3">
    <source>
        <dbReference type="Proteomes" id="UP000005239"/>
    </source>
</evidence>
<feature type="signal peptide" evidence="1">
    <location>
        <begin position="1"/>
        <end position="17"/>
    </location>
</feature>
<reference evidence="2" key="2">
    <citation type="submission" date="2022-06" db="UniProtKB">
        <authorList>
            <consortium name="EnsemblMetazoa"/>
        </authorList>
    </citation>
    <scope>IDENTIFICATION</scope>
    <source>
        <strain evidence="2">PS312</strain>
    </source>
</reference>
<gene>
    <name evidence="2" type="primary">WBGene00281262</name>
</gene>